<sequence>MGRLIYQERHVLDIEDRLLSHLRVVIMNKLRRQEPFMLMAPHPDQGTLSIWMHPATPIVMQFYGSRAPQLDSQLIEQMMHDASGPNGLLLASTT</sequence>
<accession>A0ABU3S1D4</accession>
<dbReference type="Proteomes" id="UP001256673">
    <property type="component" value="Unassembled WGS sequence"/>
</dbReference>
<evidence type="ECO:0000259" key="1">
    <source>
        <dbReference type="Pfam" id="PF25355"/>
    </source>
</evidence>
<protein>
    <submittedName>
        <fullName evidence="2">ATP-dependent DNA ligase</fullName>
    </submittedName>
</protein>
<dbReference type="EMBL" id="JAWDIU010000008">
    <property type="protein sequence ID" value="MDU0328538.1"/>
    <property type="molecule type" value="Genomic_DNA"/>
</dbReference>
<reference evidence="2 3" key="1">
    <citation type="submission" date="2023-09" db="EMBL/GenBank/DDBJ databases">
        <title>Microbacterium fusihabitans sp. nov., Microbacterium phycihabitans sp. nov., and Microbacterium cervinum sp. nov., isolated from dried seaweeds of beach.</title>
        <authorList>
            <person name="Lee S.D."/>
        </authorList>
    </citation>
    <scope>NUCLEOTIDE SEQUENCE [LARGE SCALE GENOMIC DNA]</scope>
    <source>
        <strain evidence="2 3">KSW2-21</strain>
    </source>
</reference>
<dbReference type="Pfam" id="PF25355">
    <property type="entry name" value="DUF7882"/>
    <property type="match status" value="1"/>
</dbReference>
<organism evidence="2 3">
    <name type="scientific">Microbacterium algihabitans</name>
    <dbReference type="NCBI Taxonomy" id="3075992"/>
    <lineage>
        <taxon>Bacteria</taxon>
        <taxon>Bacillati</taxon>
        <taxon>Actinomycetota</taxon>
        <taxon>Actinomycetes</taxon>
        <taxon>Micrococcales</taxon>
        <taxon>Microbacteriaceae</taxon>
        <taxon>Microbacterium</taxon>
    </lineage>
</organism>
<dbReference type="RefSeq" id="WP_316002131.1">
    <property type="nucleotide sequence ID" value="NZ_JAWDIU010000008.1"/>
</dbReference>
<keyword evidence="2" id="KW-0436">Ligase</keyword>
<feature type="domain" description="DUF7882" evidence="1">
    <location>
        <begin position="1"/>
        <end position="91"/>
    </location>
</feature>
<comment type="caution">
    <text evidence="2">The sequence shown here is derived from an EMBL/GenBank/DDBJ whole genome shotgun (WGS) entry which is preliminary data.</text>
</comment>
<evidence type="ECO:0000313" key="3">
    <source>
        <dbReference type="Proteomes" id="UP001256673"/>
    </source>
</evidence>
<gene>
    <name evidence="2" type="ORF">RWH43_17395</name>
</gene>
<evidence type="ECO:0000313" key="2">
    <source>
        <dbReference type="EMBL" id="MDU0328538.1"/>
    </source>
</evidence>
<dbReference type="InterPro" id="IPR057204">
    <property type="entry name" value="DUF7882"/>
</dbReference>
<dbReference type="GO" id="GO:0016874">
    <property type="term" value="F:ligase activity"/>
    <property type="evidence" value="ECO:0007669"/>
    <property type="project" value="UniProtKB-KW"/>
</dbReference>
<proteinExistence type="predicted"/>
<name>A0ABU3S1D4_9MICO</name>
<keyword evidence="3" id="KW-1185">Reference proteome</keyword>